<name>A0A8S9JGE6_BRACR</name>
<dbReference type="Proteomes" id="UP000712281">
    <property type="component" value="Unassembled WGS sequence"/>
</dbReference>
<evidence type="ECO:0000313" key="2">
    <source>
        <dbReference type="Proteomes" id="UP000712281"/>
    </source>
</evidence>
<protein>
    <submittedName>
        <fullName evidence="1">Uncharacterized protein</fullName>
    </submittedName>
</protein>
<comment type="caution">
    <text evidence="1">The sequence shown here is derived from an EMBL/GenBank/DDBJ whole genome shotgun (WGS) entry which is preliminary data.</text>
</comment>
<reference evidence="1" key="1">
    <citation type="submission" date="2019-12" db="EMBL/GenBank/DDBJ databases">
        <title>Genome sequencing and annotation of Brassica cretica.</title>
        <authorList>
            <person name="Studholme D.J."/>
            <person name="Sarris P.F."/>
        </authorList>
    </citation>
    <scope>NUCLEOTIDE SEQUENCE</scope>
    <source>
        <strain evidence="1">PFS-001/15</strain>
        <tissue evidence="1">Leaf</tissue>
    </source>
</reference>
<dbReference type="AlphaFoldDB" id="A0A8S9JGE6"/>
<dbReference type="EMBL" id="QGKW02001660">
    <property type="protein sequence ID" value="KAF2580522.1"/>
    <property type="molecule type" value="Genomic_DNA"/>
</dbReference>
<proteinExistence type="predicted"/>
<evidence type="ECO:0000313" key="1">
    <source>
        <dbReference type="EMBL" id="KAF2580522.1"/>
    </source>
</evidence>
<gene>
    <name evidence="1" type="ORF">F2Q68_00002381</name>
</gene>
<accession>A0A8S9JGE6</accession>
<sequence length="288" mass="31758">MRVKVREVRESISLSVLSSPKPLPLAVPLLYPLRWPTVGLVPSAATPTSPRRVQSSPCQDTVTSPPLCFSFSGFYRIAARSGDQIDFWVCTQCLWREGEVVTVWKLTRGTNCFVDLGFVLSRFWVRSASEVCRTESVAASLPPGYRLLCSPLTLSLFGCCCRWSRVRAVLSFVRSPKSGLASLPPADWSFVSSALQVSKGSRQPLPDFSMLCSQSFCAGHALPSSGVDNVWSRFHWVSMAGPRLGLPCFACHPCRSRLRDGPSIMSVPRSTEAKYLLLAACFDKLLRC</sequence>
<organism evidence="1 2">
    <name type="scientific">Brassica cretica</name>
    <name type="common">Mustard</name>
    <dbReference type="NCBI Taxonomy" id="69181"/>
    <lineage>
        <taxon>Eukaryota</taxon>
        <taxon>Viridiplantae</taxon>
        <taxon>Streptophyta</taxon>
        <taxon>Embryophyta</taxon>
        <taxon>Tracheophyta</taxon>
        <taxon>Spermatophyta</taxon>
        <taxon>Magnoliopsida</taxon>
        <taxon>eudicotyledons</taxon>
        <taxon>Gunneridae</taxon>
        <taxon>Pentapetalae</taxon>
        <taxon>rosids</taxon>
        <taxon>malvids</taxon>
        <taxon>Brassicales</taxon>
        <taxon>Brassicaceae</taxon>
        <taxon>Brassiceae</taxon>
        <taxon>Brassica</taxon>
    </lineage>
</organism>